<keyword evidence="2" id="KW-1185">Reference proteome</keyword>
<dbReference type="OrthoDB" id="6228090at2"/>
<proteinExistence type="predicted"/>
<evidence type="ECO:0000313" key="1">
    <source>
        <dbReference type="EMBL" id="SEK55861.1"/>
    </source>
</evidence>
<sequence length="271" mass="29662">MQITRNIFKQVFIFIALSLGQFQGLVCAETLAQYLAKNTTALPSTGKGSLNLTHDWGLAAVNYQLNRRQNAHQASSDNNNNQSSTLASIDALFVVTDIKSLQQQINQHFSTGLYSLKNSYILSANHRPFLALGLIPKQELSNDFYQYGRLSTETGYSKGQLGDVSSSTAYIRSSYNLLRAGRFDLSFTASVEGQQNIALAYTPRAPLPAIASANSNRLMTSANLAVVGSYDVTKRWSVISALTVSQLSFSSSESENANRRNMALIATTYAF</sequence>
<dbReference type="EMBL" id="FOBI01000001">
    <property type="protein sequence ID" value="SEK55861.1"/>
    <property type="molecule type" value="Genomic_DNA"/>
</dbReference>
<accession>A0A1H7HZZ8</accession>
<dbReference type="RefSeq" id="WP_085282074.1">
    <property type="nucleotide sequence ID" value="NZ_FOBI01000001.1"/>
</dbReference>
<reference evidence="2" key="1">
    <citation type="submission" date="2016-10" db="EMBL/GenBank/DDBJ databases">
        <authorList>
            <person name="Varghese N."/>
            <person name="Submissions S."/>
        </authorList>
    </citation>
    <scope>NUCLEOTIDE SEQUENCE [LARGE SCALE GENOMIC DNA]</scope>
    <source>
        <strain evidence="2">CGMCC 1.9127</strain>
    </source>
</reference>
<dbReference type="Proteomes" id="UP000199297">
    <property type="component" value="Unassembled WGS sequence"/>
</dbReference>
<organism evidence="1 2">
    <name type="scientific">Colwellia chukchiensis</name>
    <dbReference type="NCBI Taxonomy" id="641665"/>
    <lineage>
        <taxon>Bacteria</taxon>
        <taxon>Pseudomonadati</taxon>
        <taxon>Pseudomonadota</taxon>
        <taxon>Gammaproteobacteria</taxon>
        <taxon>Alteromonadales</taxon>
        <taxon>Colwelliaceae</taxon>
        <taxon>Colwellia</taxon>
    </lineage>
</organism>
<protein>
    <submittedName>
        <fullName evidence="1">Uncharacterized protein</fullName>
    </submittedName>
</protein>
<gene>
    <name evidence="1" type="ORF">SAMN05216262_101660</name>
</gene>
<evidence type="ECO:0000313" key="2">
    <source>
        <dbReference type="Proteomes" id="UP000199297"/>
    </source>
</evidence>
<dbReference type="AlphaFoldDB" id="A0A1H7HZZ8"/>
<name>A0A1H7HZZ8_9GAMM</name>